<comment type="caution">
    <text evidence="2">The sequence shown here is derived from an EMBL/GenBank/DDBJ whole genome shotgun (WGS) entry which is preliminary data.</text>
</comment>
<proteinExistence type="predicted"/>
<evidence type="ECO:0000256" key="1">
    <source>
        <dbReference type="SAM" id="MobiDB-lite"/>
    </source>
</evidence>
<feature type="region of interest" description="Disordered" evidence="1">
    <location>
        <begin position="299"/>
        <end position="321"/>
    </location>
</feature>
<protein>
    <submittedName>
        <fullName evidence="2">Uncharacterized protein</fullName>
    </submittedName>
</protein>
<reference evidence="2 3" key="1">
    <citation type="submission" date="2024-08" db="EMBL/GenBank/DDBJ databases">
        <authorList>
            <person name="Cucini C."/>
            <person name="Frati F."/>
        </authorList>
    </citation>
    <scope>NUCLEOTIDE SEQUENCE [LARGE SCALE GENOMIC DNA]</scope>
</reference>
<dbReference type="Proteomes" id="UP001642540">
    <property type="component" value="Unassembled WGS sequence"/>
</dbReference>
<accession>A0ABP1RA80</accession>
<keyword evidence="3" id="KW-1185">Reference proteome</keyword>
<sequence>MEVYEIEDNLIPINNGQNYFLQQVPSFAPTTQYISDFGGGIEFMDEGTTHCADGSLLQVIDPNPAVIVNYVYGSDGSLIPVYERLPVENTVTILTSEPEPPPEEPSIPPHVLDHMYARKPKEPGSEAQPRPRKRVKKKETVVQEYTIPEITPNTTKINIIRKGLPSATLATFRPAISRPKILQAKSTAPSSSLSPAPQKTIGVNLQVTSSTPSPTTLAQPQPELAPEVSMLSTSTSLTSASENPTNSTINYSSSPPTPPPLLSNNLDRIENEDVVQQVSNPDERTNMFVSTLANDDTQQSFSVPVNTSDDCEAPAPTETDGTVNCESEVGDDMSNSICIMLPPTSSSSSTNLGGGETELTIQLSESAIAAIARSKDEAVITFTTDADTLFSDDFGMEDGDGTDVGSDSTTLHLRNSTNIFPFSYA</sequence>
<feature type="region of interest" description="Disordered" evidence="1">
    <location>
        <begin position="206"/>
        <end position="265"/>
    </location>
</feature>
<feature type="region of interest" description="Disordered" evidence="1">
    <location>
        <begin position="120"/>
        <end position="140"/>
    </location>
</feature>
<dbReference type="EMBL" id="CAXLJM020000062">
    <property type="protein sequence ID" value="CAL8120398.1"/>
    <property type="molecule type" value="Genomic_DNA"/>
</dbReference>
<evidence type="ECO:0000313" key="3">
    <source>
        <dbReference type="Proteomes" id="UP001642540"/>
    </source>
</evidence>
<name>A0ABP1RA80_9HEXA</name>
<feature type="compositionally biased region" description="Polar residues" evidence="1">
    <location>
        <begin position="206"/>
        <end position="219"/>
    </location>
</feature>
<gene>
    <name evidence="2" type="ORF">ODALV1_LOCUS18971</name>
</gene>
<feature type="compositionally biased region" description="Low complexity" evidence="1">
    <location>
        <begin position="229"/>
        <end position="254"/>
    </location>
</feature>
<organism evidence="2 3">
    <name type="scientific">Orchesella dallaii</name>
    <dbReference type="NCBI Taxonomy" id="48710"/>
    <lineage>
        <taxon>Eukaryota</taxon>
        <taxon>Metazoa</taxon>
        <taxon>Ecdysozoa</taxon>
        <taxon>Arthropoda</taxon>
        <taxon>Hexapoda</taxon>
        <taxon>Collembola</taxon>
        <taxon>Entomobryomorpha</taxon>
        <taxon>Entomobryoidea</taxon>
        <taxon>Orchesellidae</taxon>
        <taxon>Orchesellinae</taxon>
        <taxon>Orchesella</taxon>
    </lineage>
</organism>
<evidence type="ECO:0000313" key="2">
    <source>
        <dbReference type="EMBL" id="CAL8120398.1"/>
    </source>
</evidence>
<feature type="compositionally biased region" description="Polar residues" evidence="1">
    <location>
        <begin position="299"/>
        <end position="308"/>
    </location>
</feature>